<reference evidence="5" key="1">
    <citation type="submission" date="2020-04" db="EMBL/GenBank/DDBJ databases">
        <title>A desert anoxygenic phototrophic bacterium fixes CO2 using RubisCO under aerobic conditions.</title>
        <authorList>
            <person name="Tang K."/>
        </authorList>
    </citation>
    <scope>NUCLEOTIDE SEQUENCE [LARGE SCALE GENOMIC DNA]</scope>
    <source>
        <strain evidence="5">MIMtkB3</strain>
    </source>
</reference>
<keyword evidence="6" id="KW-1185">Reference proteome</keyword>
<dbReference type="CDD" id="cd01168">
    <property type="entry name" value="adenosine_kinase"/>
    <property type="match status" value="1"/>
</dbReference>
<dbReference type="PROSITE" id="PS00584">
    <property type="entry name" value="PFKB_KINASES_2"/>
    <property type="match status" value="1"/>
</dbReference>
<dbReference type="Gene3D" id="3.40.1190.20">
    <property type="match status" value="1"/>
</dbReference>
<dbReference type="InterPro" id="IPR029056">
    <property type="entry name" value="Ribokinase-like"/>
</dbReference>
<dbReference type="InterPro" id="IPR011611">
    <property type="entry name" value="PfkB_dom"/>
</dbReference>
<dbReference type="Gene3D" id="3.30.1110.10">
    <property type="match status" value="1"/>
</dbReference>
<evidence type="ECO:0000256" key="2">
    <source>
        <dbReference type="ARBA" id="ARBA00022679"/>
    </source>
</evidence>
<proteinExistence type="inferred from homology"/>
<dbReference type="AlphaFoldDB" id="A0A858RB97"/>
<protein>
    <submittedName>
        <fullName evidence="5">Adenosine kinase</fullName>
    </submittedName>
</protein>
<evidence type="ECO:0000256" key="3">
    <source>
        <dbReference type="ARBA" id="ARBA00022777"/>
    </source>
</evidence>
<dbReference type="KEGG" id="acru:HHL28_16095"/>
<dbReference type="Proteomes" id="UP000501891">
    <property type="component" value="Chromosome"/>
</dbReference>
<evidence type="ECO:0000256" key="1">
    <source>
        <dbReference type="ARBA" id="ARBA00010688"/>
    </source>
</evidence>
<keyword evidence="2" id="KW-0808">Transferase</keyword>
<feature type="domain" description="Carbohydrate kinase PfkB" evidence="4">
    <location>
        <begin position="35"/>
        <end position="316"/>
    </location>
</feature>
<evidence type="ECO:0000313" key="5">
    <source>
        <dbReference type="EMBL" id="QJE74393.1"/>
    </source>
</evidence>
<comment type="similarity">
    <text evidence="1">Belongs to the carbohydrate kinase PfkB family.</text>
</comment>
<dbReference type="SUPFAM" id="SSF53613">
    <property type="entry name" value="Ribokinase-like"/>
    <property type="match status" value="1"/>
</dbReference>
<accession>A0A858RB97</accession>
<dbReference type="PANTHER" id="PTHR43320:SF3">
    <property type="entry name" value="CARBOHYDRATE KINASE PFKB DOMAIN-CONTAINING PROTEIN"/>
    <property type="match status" value="1"/>
</dbReference>
<name>A0A858RB97_9PROT</name>
<evidence type="ECO:0000259" key="4">
    <source>
        <dbReference type="Pfam" id="PF00294"/>
    </source>
</evidence>
<dbReference type="InterPro" id="IPR052700">
    <property type="entry name" value="Carb_kinase_PfkB-like"/>
</dbReference>
<organism evidence="5 6">
    <name type="scientific">Aerophototrophica crusticola</name>
    <dbReference type="NCBI Taxonomy" id="1709002"/>
    <lineage>
        <taxon>Bacteria</taxon>
        <taxon>Pseudomonadati</taxon>
        <taxon>Pseudomonadota</taxon>
        <taxon>Alphaproteobacteria</taxon>
        <taxon>Rhodospirillales</taxon>
        <taxon>Rhodospirillaceae</taxon>
        <taxon>Aerophototrophica</taxon>
    </lineage>
</organism>
<sequence length="328" mass="34082">MAARFDVVGIGNAIVDVIAQASDEFLAANGLVKSGMALIDAQRAEELYAKMGPGIEMSGGSAGNTMAGIAMLGGKGAFIGKVADDQLGKVYRHDIRSVGVTFDTPDLTDGTPTGQCLILVTPDAHRTMNTFLGACTLLTPADVDPAVIQGSQVTYLEGYLWDRDDAKQAFLKAAELAHAAGRKVALSLSDSFCVHRHHDSFLELVANHVDILFANEGEVTALYGGDFDSAAAAVRKHVDTAVLTRSEKGAVVLAGGQTYSVPAEPVAQVVDTTGAGDLFAAGFLHGYTTGRSPTDCARLGAICAAEIISHYGARSQADLKALAKAKLG</sequence>
<keyword evidence="3 5" id="KW-0418">Kinase</keyword>
<dbReference type="InterPro" id="IPR002173">
    <property type="entry name" value="Carboh/pur_kinase_PfkB_CS"/>
</dbReference>
<dbReference type="GO" id="GO:0016301">
    <property type="term" value="F:kinase activity"/>
    <property type="evidence" value="ECO:0007669"/>
    <property type="project" value="UniProtKB-KW"/>
</dbReference>
<evidence type="ECO:0000313" key="6">
    <source>
        <dbReference type="Proteomes" id="UP000501891"/>
    </source>
</evidence>
<dbReference type="Pfam" id="PF00294">
    <property type="entry name" value="PfkB"/>
    <property type="match status" value="1"/>
</dbReference>
<dbReference type="EMBL" id="CP051775">
    <property type="protein sequence ID" value="QJE74393.1"/>
    <property type="molecule type" value="Genomic_DNA"/>
</dbReference>
<gene>
    <name evidence="5" type="ORF">HHL28_16095</name>
</gene>
<dbReference type="PANTHER" id="PTHR43320">
    <property type="entry name" value="SUGAR KINASE"/>
    <property type="match status" value="1"/>
</dbReference>